<reference evidence="1" key="1">
    <citation type="journal article" date="2015" name="Genome Biol. Evol.">
        <title>Organellar Genomes of White Spruce (Picea glauca): Assembly and Annotation.</title>
        <authorList>
            <person name="Jackman S.D."/>
            <person name="Warren R.L."/>
            <person name="Gibb E.A."/>
            <person name="Vandervalk B.P."/>
            <person name="Mohamadi H."/>
            <person name="Chu J."/>
            <person name="Raymond A."/>
            <person name="Pleasance S."/>
            <person name="Coope R."/>
            <person name="Wildung M.R."/>
            <person name="Ritland C.E."/>
            <person name="Bousquet J."/>
            <person name="Jones S.J."/>
            <person name="Bohlmann J."/>
            <person name="Birol I."/>
        </authorList>
    </citation>
    <scope>NUCLEOTIDE SEQUENCE [LARGE SCALE GENOMIC DNA]</scope>
    <source>
        <tissue evidence="1">Flushing bud</tissue>
    </source>
</reference>
<gene>
    <name evidence="1" type="ORF">ABT39_MTgene5449</name>
</gene>
<organism evidence="1">
    <name type="scientific">Picea glauca</name>
    <name type="common">White spruce</name>
    <name type="synonym">Pinus glauca</name>
    <dbReference type="NCBI Taxonomy" id="3330"/>
    <lineage>
        <taxon>Eukaryota</taxon>
        <taxon>Viridiplantae</taxon>
        <taxon>Streptophyta</taxon>
        <taxon>Embryophyta</taxon>
        <taxon>Tracheophyta</taxon>
        <taxon>Spermatophyta</taxon>
        <taxon>Pinopsida</taxon>
        <taxon>Pinidae</taxon>
        <taxon>Conifers I</taxon>
        <taxon>Pinales</taxon>
        <taxon>Pinaceae</taxon>
        <taxon>Picea</taxon>
    </lineage>
</organism>
<geneLocation type="mitochondrion" evidence="1"/>
<protein>
    <submittedName>
        <fullName evidence="1">Uncharacterized protein</fullName>
    </submittedName>
</protein>
<accession>A0A101LXN9</accession>
<name>A0A101LXN9_PICGL</name>
<evidence type="ECO:0000313" key="1">
    <source>
        <dbReference type="EMBL" id="KUM47264.1"/>
    </source>
</evidence>
<proteinExistence type="predicted"/>
<dbReference type="AlphaFoldDB" id="A0A101LXN9"/>
<comment type="caution">
    <text evidence="1">The sequence shown here is derived from an EMBL/GenBank/DDBJ whole genome shotgun (WGS) entry which is preliminary data.</text>
</comment>
<keyword evidence="1" id="KW-0496">Mitochondrion</keyword>
<sequence length="95" mass="10678">MRDFLSGHEEPECAIMLQPRKRWIDLLYGLKEVCYSVITIPSKQSPFPHSSYPHSNDHSGEIATQRELLLSGQLKGAKPLVRIGQGTLYLRQAGS</sequence>
<dbReference type="EMBL" id="LKAM01000007">
    <property type="protein sequence ID" value="KUM47264.1"/>
    <property type="molecule type" value="Genomic_DNA"/>
</dbReference>